<dbReference type="AlphaFoldDB" id="A0A9W6WUK6"/>
<dbReference type="EMBL" id="BSXW01000263">
    <property type="protein sequence ID" value="GMF16833.1"/>
    <property type="molecule type" value="Genomic_DNA"/>
</dbReference>
<evidence type="ECO:0000256" key="1">
    <source>
        <dbReference type="SAM" id="MobiDB-lite"/>
    </source>
</evidence>
<protein>
    <submittedName>
        <fullName evidence="2">Unnamed protein product</fullName>
    </submittedName>
</protein>
<feature type="compositionally biased region" description="Basic and acidic residues" evidence="1">
    <location>
        <begin position="12"/>
        <end position="26"/>
    </location>
</feature>
<comment type="caution">
    <text evidence="2">The sequence shown here is derived from an EMBL/GenBank/DDBJ whole genome shotgun (WGS) entry which is preliminary data.</text>
</comment>
<evidence type="ECO:0000313" key="2">
    <source>
        <dbReference type="EMBL" id="GMF16833.1"/>
    </source>
</evidence>
<dbReference type="Proteomes" id="UP001165083">
    <property type="component" value="Unassembled WGS sequence"/>
</dbReference>
<proteinExistence type="predicted"/>
<keyword evidence="3" id="KW-1185">Reference proteome</keyword>
<sequence>MPTGHPYLEQMRLADREHENNSKREQPQQQIQQSQDRQDFPGELEYRGRARVHTLLDQGLVITHSADKILSYWFLRSSKIATPSKSEEPRVFRMWRSNSNVADLTHQPLNALAGATSFGGRSRDEITRNCRHAYDNFRASSSALFEPMLGIARTRCCYLKYQERDDS</sequence>
<evidence type="ECO:0000313" key="3">
    <source>
        <dbReference type="Proteomes" id="UP001165083"/>
    </source>
</evidence>
<accession>A0A9W6WUK6</accession>
<gene>
    <name evidence="2" type="ORF">Plil01_000607400</name>
</gene>
<name>A0A9W6WUK6_9STRA</name>
<feature type="region of interest" description="Disordered" evidence="1">
    <location>
        <begin position="1"/>
        <end position="39"/>
    </location>
</feature>
<reference evidence="2" key="1">
    <citation type="submission" date="2023-04" db="EMBL/GenBank/DDBJ databases">
        <title>Phytophthora lilii NBRC 32176.</title>
        <authorList>
            <person name="Ichikawa N."/>
            <person name="Sato H."/>
            <person name="Tonouchi N."/>
        </authorList>
    </citation>
    <scope>NUCLEOTIDE SEQUENCE</scope>
    <source>
        <strain evidence="2">NBRC 32176</strain>
    </source>
</reference>
<organism evidence="2 3">
    <name type="scientific">Phytophthora lilii</name>
    <dbReference type="NCBI Taxonomy" id="2077276"/>
    <lineage>
        <taxon>Eukaryota</taxon>
        <taxon>Sar</taxon>
        <taxon>Stramenopiles</taxon>
        <taxon>Oomycota</taxon>
        <taxon>Peronosporomycetes</taxon>
        <taxon>Peronosporales</taxon>
        <taxon>Peronosporaceae</taxon>
        <taxon>Phytophthora</taxon>
    </lineage>
</organism>